<dbReference type="Proteomes" id="UP000011740">
    <property type="component" value="Unassembled WGS sequence"/>
</dbReference>
<feature type="compositionally biased region" description="Basic residues" evidence="1">
    <location>
        <begin position="1"/>
        <end position="11"/>
    </location>
</feature>
<sequence>MQRRRFGRSGRRAGPADPVEVELDPHPARDDRPLRAAVDDAAMGRWEGPRDLLAATGHDWDRRIFRLQVLARAGVNLRFAETWTRAEPGSPDALAVLAHVQALRSLVAGREAGRELMEQAWETCLATAEAAPADPSPWVVLLALVRVHAPDRELLGRIWNEATARDPYNREAHHEVLTFLFDRNHGSGGEMFHWALERAQTAPAGLPLAVLPLVALAESYRQRRAESGGAYGLTVHPWNDCPHIDRVLDGWWRHRSPRPHAHFADDANYLAHALGFAGRHAEAHEVFTAIGPYACDAPWSYCGEPRELFLRYRGWAARAAAGRPPRPPRPG</sequence>
<gene>
    <name evidence="2" type="ORF">H340_28592</name>
</gene>
<organism evidence="2 3">
    <name type="scientific">Streptomyces mobaraensis (strain ATCC 29032 / DSM 40847 / JCM 4168 / NBRC 13819 / NCIMB 11159 / IPCR 16-22)</name>
    <dbReference type="NCBI Taxonomy" id="1223523"/>
    <lineage>
        <taxon>Bacteria</taxon>
        <taxon>Bacillati</taxon>
        <taxon>Actinomycetota</taxon>
        <taxon>Actinomycetes</taxon>
        <taxon>Kitasatosporales</taxon>
        <taxon>Streptomycetaceae</taxon>
        <taxon>Streptomyces</taxon>
    </lineage>
</organism>
<dbReference type="eggNOG" id="ENOG5032YW5">
    <property type="taxonomic scope" value="Bacteria"/>
</dbReference>
<dbReference type="EMBL" id="AORZ01000150">
    <property type="protein sequence ID" value="EME97011.1"/>
    <property type="molecule type" value="Genomic_DNA"/>
</dbReference>
<dbReference type="STRING" id="1223523.H340_28592"/>
<protein>
    <recommendedName>
        <fullName evidence="4">DUF4034 domain-containing protein</fullName>
    </recommendedName>
</protein>
<dbReference type="RefSeq" id="WP_004953598.1">
    <property type="nucleotide sequence ID" value="NZ_AORZ01000150.1"/>
</dbReference>
<dbReference type="PATRIC" id="fig|1223523.3.peg.5796"/>
<proteinExistence type="predicted"/>
<name>M3BZ97_STRM1</name>
<evidence type="ECO:0000256" key="1">
    <source>
        <dbReference type="SAM" id="MobiDB-lite"/>
    </source>
</evidence>
<evidence type="ECO:0008006" key="4">
    <source>
        <dbReference type="Google" id="ProtNLM"/>
    </source>
</evidence>
<evidence type="ECO:0000313" key="2">
    <source>
        <dbReference type="EMBL" id="EME97011.1"/>
    </source>
</evidence>
<feature type="region of interest" description="Disordered" evidence="1">
    <location>
        <begin position="1"/>
        <end position="32"/>
    </location>
</feature>
<comment type="caution">
    <text evidence="2">The sequence shown here is derived from an EMBL/GenBank/DDBJ whole genome shotgun (WGS) entry which is preliminary data.</text>
</comment>
<accession>M3BZ97</accession>
<feature type="compositionally biased region" description="Basic and acidic residues" evidence="1">
    <location>
        <begin position="23"/>
        <end position="32"/>
    </location>
</feature>
<evidence type="ECO:0000313" key="3">
    <source>
        <dbReference type="Proteomes" id="UP000011740"/>
    </source>
</evidence>
<dbReference type="AlphaFoldDB" id="M3BZ97"/>
<reference evidence="2 3" key="1">
    <citation type="journal article" date="2013" name="Genome Announc.">
        <title>Whole-Genome Shotgun Assembly and Analysis of the Genome of Streptomyces mobaraensis DSM 40847, a Strain for Industrial Production of Microbial Transglutaminase.</title>
        <authorList>
            <person name="Yang H."/>
            <person name="He T."/>
            <person name="Wu W."/>
            <person name="Zhu W."/>
            <person name="Lu B."/>
            <person name="Sun W."/>
        </authorList>
    </citation>
    <scope>NUCLEOTIDE SEQUENCE [LARGE SCALE GENOMIC DNA]</scope>
    <source>
        <strain evidence="2 3">DSM 40847</strain>
    </source>
</reference>